<dbReference type="PaxDb" id="4097-A0A1S4CNV9"/>
<evidence type="ECO:0000313" key="2">
    <source>
        <dbReference type="RefSeq" id="XP_016502923.1"/>
    </source>
</evidence>
<name>A0A1S4CNV9_TOBAC</name>
<protein>
    <recommendedName>
        <fullName evidence="1">Aminotransferase-like plant mobile domain-containing protein</fullName>
    </recommendedName>
</protein>
<dbReference type="RefSeq" id="XP_016502923.1">
    <property type="nucleotide sequence ID" value="XM_016647437.1"/>
</dbReference>
<accession>A0A1S4CNV9</accession>
<dbReference type="InterPro" id="IPR019557">
    <property type="entry name" value="AminoTfrase-like_pln_mobile"/>
</dbReference>
<dbReference type="Pfam" id="PF10536">
    <property type="entry name" value="PMD"/>
    <property type="match status" value="1"/>
</dbReference>
<feature type="domain" description="Aminotransferase-like plant mobile" evidence="1">
    <location>
        <begin position="19"/>
        <end position="217"/>
    </location>
</feature>
<dbReference type="OMA" id="ILARIYW"/>
<gene>
    <name evidence="2" type="primary">LOC107821046</name>
</gene>
<organism evidence="2">
    <name type="scientific">Nicotiana tabacum</name>
    <name type="common">Common tobacco</name>
    <dbReference type="NCBI Taxonomy" id="4097"/>
    <lineage>
        <taxon>Eukaryota</taxon>
        <taxon>Viridiplantae</taxon>
        <taxon>Streptophyta</taxon>
        <taxon>Embryophyta</taxon>
        <taxon>Tracheophyta</taxon>
        <taxon>Spermatophyta</taxon>
        <taxon>Magnoliopsida</taxon>
        <taxon>eudicotyledons</taxon>
        <taxon>Gunneridae</taxon>
        <taxon>Pentapetalae</taxon>
        <taxon>asterids</taxon>
        <taxon>lamiids</taxon>
        <taxon>Solanales</taxon>
        <taxon>Solanaceae</taxon>
        <taxon>Nicotianoideae</taxon>
        <taxon>Nicotianeae</taxon>
        <taxon>Nicotiana</taxon>
    </lineage>
</organism>
<dbReference type="OrthoDB" id="1305246at2759"/>
<dbReference type="PANTHER" id="PTHR36607:SF23">
    <property type="entry name" value="AMINOTRANSFERASE-LIKE PLANT MOBILE DOMAIN-CONTAINING PROTEIN"/>
    <property type="match status" value="1"/>
</dbReference>
<dbReference type="KEGG" id="nta:107821046"/>
<dbReference type="PANTHER" id="PTHR36607">
    <property type="entry name" value="1,2-DIHYDROXY-3-KETO-5-METHYLTHIOPENTENE DIOXYGENASE 4"/>
    <property type="match status" value="1"/>
</dbReference>
<sequence length="316" mass="36632">MKMHYLLNLAFGSDQKDEVYLASFLSCWLCVFVLSTKEGDFIRPVTFNIPGLLACGQRINLAVQILARIYWGLNKISYGSLLDPFKVYFLIHYMYGWFACYFKTHFSLTNRPATLLMAIYSSEGTTRYFGNEDARKLIHGGENAIWTSTMPSNSQPYYYRDDGNKEESESNYFMSIRSNYLPLRNGSTFIVEPYSPYHFSRQFSFYQDIPGCLDQDFCECYLDKGFELLQICVLSKSRSKATFPPVMPKMKKYVSFHHKSWWERVHGNFLENHLQSLMNTAGPATTTPLEIMPQEHNREVKPPILKSKVVVPCDVK</sequence>
<reference evidence="2" key="1">
    <citation type="submission" date="2025-08" db="UniProtKB">
        <authorList>
            <consortium name="RefSeq"/>
        </authorList>
    </citation>
    <scope>IDENTIFICATION</scope>
</reference>
<evidence type="ECO:0000259" key="1">
    <source>
        <dbReference type="Pfam" id="PF10536"/>
    </source>
</evidence>
<dbReference type="AlphaFoldDB" id="A0A1S4CNV9"/>
<proteinExistence type="predicted"/>